<name>A0ABR2LES0_9ASPA</name>
<organism evidence="1 2">
    <name type="scientific">Platanthera guangdongensis</name>
    <dbReference type="NCBI Taxonomy" id="2320717"/>
    <lineage>
        <taxon>Eukaryota</taxon>
        <taxon>Viridiplantae</taxon>
        <taxon>Streptophyta</taxon>
        <taxon>Embryophyta</taxon>
        <taxon>Tracheophyta</taxon>
        <taxon>Spermatophyta</taxon>
        <taxon>Magnoliopsida</taxon>
        <taxon>Liliopsida</taxon>
        <taxon>Asparagales</taxon>
        <taxon>Orchidaceae</taxon>
        <taxon>Orchidoideae</taxon>
        <taxon>Orchideae</taxon>
        <taxon>Orchidinae</taxon>
        <taxon>Platanthera</taxon>
    </lineage>
</organism>
<protein>
    <submittedName>
        <fullName evidence="1">Uncharacterized protein</fullName>
    </submittedName>
</protein>
<evidence type="ECO:0000313" key="2">
    <source>
        <dbReference type="Proteomes" id="UP001412067"/>
    </source>
</evidence>
<comment type="caution">
    <text evidence="1">The sequence shown here is derived from an EMBL/GenBank/DDBJ whole genome shotgun (WGS) entry which is preliminary data.</text>
</comment>
<sequence length="68" mass="7254">MGQRSSAIIAMDGAAERLLSIANSAIIAMAEETSNMAEEKRRSLPLPPLADARSRRPLTTMATLALKS</sequence>
<gene>
    <name evidence="1" type="ORF">KSP40_PGU002127</name>
</gene>
<accession>A0ABR2LES0</accession>
<dbReference type="Proteomes" id="UP001412067">
    <property type="component" value="Unassembled WGS sequence"/>
</dbReference>
<proteinExistence type="predicted"/>
<evidence type="ECO:0000313" key="1">
    <source>
        <dbReference type="EMBL" id="KAK8939487.1"/>
    </source>
</evidence>
<dbReference type="EMBL" id="JBBWWR010000020">
    <property type="protein sequence ID" value="KAK8939487.1"/>
    <property type="molecule type" value="Genomic_DNA"/>
</dbReference>
<keyword evidence="2" id="KW-1185">Reference proteome</keyword>
<reference evidence="1 2" key="1">
    <citation type="journal article" date="2022" name="Nat. Plants">
        <title>Genomes of leafy and leafless Platanthera orchids illuminate the evolution of mycoheterotrophy.</title>
        <authorList>
            <person name="Li M.H."/>
            <person name="Liu K.W."/>
            <person name="Li Z."/>
            <person name="Lu H.C."/>
            <person name="Ye Q.L."/>
            <person name="Zhang D."/>
            <person name="Wang J.Y."/>
            <person name="Li Y.F."/>
            <person name="Zhong Z.M."/>
            <person name="Liu X."/>
            <person name="Yu X."/>
            <person name="Liu D.K."/>
            <person name="Tu X.D."/>
            <person name="Liu B."/>
            <person name="Hao Y."/>
            <person name="Liao X.Y."/>
            <person name="Jiang Y.T."/>
            <person name="Sun W.H."/>
            <person name="Chen J."/>
            <person name="Chen Y.Q."/>
            <person name="Ai Y."/>
            <person name="Zhai J.W."/>
            <person name="Wu S.S."/>
            <person name="Zhou Z."/>
            <person name="Hsiao Y.Y."/>
            <person name="Wu W.L."/>
            <person name="Chen Y.Y."/>
            <person name="Lin Y.F."/>
            <person name="Hsu J.L."/>
            <person name="Li C.Y."/>
            <person name="Wang Z.W."/>
            <person name="Zhao X."/>
            <person name="Zhong W.Y."/>
            <person name="Ma X.K."/>
            <person name="Ma L."/>
            <person name="Huang J."/>
            <person name="Chen G.Z."/>
            <person name="Huang M.Z."/>
            <person name="Huang L."/>
            <person name="Peng D.H."/>
            <person name="Luo Y.B."/>
            <person name="Zou S.Q."/>
            <person name="Chen S.P."/>
            <person name="Lan S."/>
            <person name="Tsai W.C."/>
            <person name="Van de Peer Y."/>
            <person name="Liu Z.J."/>
        </authorList>
    </citation>
    <scope>NUCLEOTIDE SEQUENCE [LARGE SCALE GENOMIC DNA]</scope>
    <source>
        <strain evidence="1">Lor288</strain>
    </source>
</reference>